<comment type="similarity">
    <text evidence="1">Belongs to the DprA/Smf family.</text>
</comment>
<sequence>MNKTEFLLLTKMSQKYKYREMLELTSKLSEVDDVNLTTLKAVVPDLELLYQLQQIIFDLELRRNVQRIKKICGVISFFDAAYPEKLREIYRPPLLLFYQGDIRLLNGHGVAIVGARKNSAYSRQILQELVPALVAKQKIIISGLAEGVDCLAHEYALAAGGATIGIIGSGVNHFYPERNHALQKQVAKKGLLLSEYLPDTPPARFRFPERNRLIAGVAEDVVVTEARQRSGSLITANVALQENRNVFAIPGPITSPLSAGTNELIAAGATPIIDFSLDNFS</sequence>
<dbReference type="RefSeq" id="WP_056946116.1">
    <property type="nucleotide sequence ID" value="NZ_AZCV01000001.1"/>
</dbReference>
<evidence type="ECO:0000313" key="4">
    <source>
        <dbReference type="Proteomes" id="UP000050909"/>
    </source>
</evidence>
<keyword evidence="4" id="KW-1185">Reference proteome</keyword>
<dbReference type="Proteomes" id="UP000050909">
    <property type="component" value="Unassembled WGS sequence"/>
</dbReference>
<reference evidence="3 4" key="1">
    <citation type="journal article" date="2015" name="Genome Announc.">
        <title>Expanding the biotechnology potential of lactobacilli through comparative genomics of 213 strains and associated genera.</title>
        <authorList>
            <person name="Sun Z."/>
            <person name="Harris H.M."/>
            <person name="McCann A."/>
            <person name="Guo C."/>
            <person name="Argimon S."/>
            <person name="Zhang W."/>
            <person name="Yang X."/>
            <person name="Jeffery I.B."/>
            <person name="Cooney J.C."/>
            <person name="Kagawa T.F."/>
            <person name="Liu W."/>
            <person name="Song Y."/>
            <person name="Salvetti E."/>
            <person name="Wrobel A."/>
            <person name="Rasinkangas P."/>
            <person name="Parkhill J."/>
            <person name="Rea M.C."/>
            <person name="O'Sullivan O."/>
            <person name="Ritari J."/>
            <person name="Douillard F.P."/>
            <person name="Paul Ross R."/>
            <person name="Yang R."/>
            <person name="Briner A.E."/>
            <person name="Felis G.E."/>
            <person name="de Vos W.M."/>
            <person name="Barrangou R."/>
            <person name="Klaenhammer T.R."/>
            <person name="Caufield P.W."/>
            <person name="Cui Y."/>
            <person name="Zhang H."/>
            <person name="O'Toole P.W."/>
        </authorList>
    </citation>
    <scope>NUCLEOTIDE SEQUENCE [LARGE SCALE GENOMIC DNA]</scope>
    <source>
        <strain evidence="3 4">DSM 20534</strain>
    </source>
</reference>
<evidence type="ECO:0000256" key="1">
    <source>
        <dbReference type="ARBA" id="ARBA00006525"/>
    </source>
</evidence>
<dbReference type="InterPro" id="IPR003488">
    <property type="entry name" value="DprA"/>
</dbReference>
<dbReference type="Pfam" id="PF02481">
    <property type="entry name" value="DNA_processg_A"/>
    <property type="match status" value="1"/>
</dbReference>
<name>A0A0R1GWU7_9LACO</name>
<feature type="domain" description="Smf/DprA SLOG" evidence="2">
    <location>
        <begin position="74"/>
        <end position="273"/>
    </location>
</feature>
<dbReference type="AlphaFoldDB" id="A0A0R1GWU7"/>
<protein>
    <submittedName>
        <fullName evidence="3">DNA protecting protein DprA</fullName>
    </submittedName>
</protein>
<proteinExistence type="inferred from homology"/>
<evidence type="ECO:0000259" key="2">
    <source>
        <dbReference type="Pfam" id="PF02481"/>
    </source>
</evidence>
<comment type="caution">
    <text evidence="3">The sequence shown here is derived from an EMBL/GenBank/DDBJ whole genome shotgun (WGS) entry which is preliminary data.</text>
</comment>
<dbReference type="SUPFAM" id="SSF102405">
    <property type="entry name" value="MCP/YpsA-like"/>
    <property type="match status" value="1"/>
</dbReference>
<dbReference type="Gene3D" id="3.40.50.450">
    <property type="match status" value="1"/>
</dbReference>
<dbReference type="EMBL" id="AZCV01000001">
    <property type="protein sequence ID" value="KRK38543.1"/>
    <property type="molecule type" value="Genomic_DNA"/>
</dbReference>
<evidence type="ECO:0000313" key="3">
    <source>
        <dbReference type="EMBL" id="KRK38543.1"/>
    </source>
</evidence>
<dbReference type="PANTHER" id="PTHR43022">
    <property type="entry name" value="PROTEIN SMF"/>
    <property type="match status" value="1"/>
</dbReference>
<dbReference type="PATRIC" id="fig|1423722.3.peg.234"/>
<dbReference type="NCBIfam" id="TIGR00732">
    <property type="entry name" value="dprA"/>
    <property type="match status" value="1"/>
</dbReference>
<gene>
    <name evidence="3" type="ORF">FC62_GL000230</name>
</gene>
<accession>A0A0R1GWU7</accession>
<dbReference type="PANTHER" id="PTHR43022:SF1">
    <property type="entry name" value="PROTEIN SMF"/>
    <property type="match status" value="1"/>
</dbReference>
<organism evidence="3 4">
    <name type="scientific">Amylolactobacillus amylotrophicus DSM 20534</name>
    <dbReference type="NCBI Taxonomy" id="1423722"/>
    <lineage>
        <taxon>Bacteria</taxon>
        <taxon>Bacillati</taxon>
        <taxon>Bacillota</taxon>
        <taxon>Bacilli</taxon>
        <taxon>Lactobacillales</taxon>
        <taxon>Lactobacillaceae</taxon>
        <taxon>Amylolactobacillus</taxon>
    </lineage>
</organism>
<dbReference type="GO" id="GO:0009294">
    <property type="term" value="P:DNA-mediated transformation"/>
    <property type="evidence" value="ECO:0007669"/>
    <property type="project" value="InterPro"/>
</dbReference>
<dbReference type="InterPro" id="IPR057666">
    <property type="entry name" value="DrpA_SLOG"/>
</dbReference>